<sequence>MKPLESALRRKFTRVTAFEEDFELAESSDYRSKTPAADEEGLKLPLAGDGRPKFPITSQLDDSGNSRSTATPQMALSFESLEEEKRPIRTVTWNVEEVKKEEEDQEETLSMLGRRKYKAWRKQVNVEMKAKEQRSLKVWFWSHGCPCGDWSPMYLFRSDEESTVATSKCDESATGTYQSSVATSTFVTLDEDVDDDSTIPSFSRVGSTLDESIIEDDTIISDVSSNSSDGTMDSEIEEELEIQATPQPPKLEQPKLAPPIEVNIVKDWSREGLSTHTIGDMDLFMDAMRS</sequence>
<name>A0AAD8YFG2_9STRA</name>
<dbReference type="EMBL" id="JATAAI010000005">
    <property type="protein sequence ID" value="KAK1745554.1"/>
    <property type="molecule type" value="Genomic_DNA"/>
</dbReference>
<feature type="compositionally biased region" description="Acidic residues" evidence="1">
    <location>
        <begin position="232"/>
        <end position="241"/>
    </location>
</feature>
<dbReference type="AlphaFoldDB" id="A0AAD8YFG2"/>
<dbReference type="Proteomes" id="UP001224775">
    <property type="component" value="Unassembled WGS sequence"/>
</dbReference>
<protein>
    <submittedName>
        <fullName evidence="2">Uncharacterized protein</fullName>
    </submittedName>
</protein>
<proteinExistence type="predicted"/>
<keyword evidence="3" id="KW-1185">Reference proteome</keyword>
<feature type="region of interest" description="Disordered" evidence="1">
    <location>
        <begin position="24"/>
        <end position="72"/>
    </location>
</feature>
<comment type="caution">
    <text evidence="2">The sequence shown here is derived from an EMBL/GenBank/DDBJ whole genome shotgun (WGS) entry which is preliminary data.</text>
</comment>
<feature type="region of interest" description="Disordered" evidence="1">
    <location>
        <begin position="220"/>
        <end position="257"/>
    </location>
</feature>
<feature type="compositionally biased region" description="Polar residues" evidence="1">
    <location>
        <begin position="56"/>
        <end position="72"/>
    </location>
</feature>
<organism evidence="2 3">
    <name type="scientific">Skeletonema marinoi</name>
    <dbReference type="NCBI Taxonomy" id="267567"/>
    <lineage>
        <taxon>Eukaryota</taxon>
        <taxon>Sar</taxon>
        <taxon>Stramenopiles</taxon>
        <taxon>Ochrophyta</taxon>
        <taxon>Bacillariophyta</taxon>
        <taxon>Coscinodiscophyceae</taxon>
        <taxon>Thalassiosirophycidae</taxon>
        <taxon>Thalassiosirales</taxon>
        <taxon>Skeletonemataceae</taxon>
        <taxon>Skeletonema</taxon>
        <taxon>Skeletonema marinoi-dohrnii complex</taxon>
    </lineage>
</organism>
<gene>
    <name evidence="2" type="ORF">QTG54_003478</name>
</gene>
<accession>A0AAD8YFG2</accession>
<evidence type="ECO:0000313" key="3">
    <source>
        <dbReference type="Proteomes" id="UP001224775"/>
    </source>
</evidence>
<evidence type="ECO:0000256" key="1">
    <source>
        <dbReference type="SAM" id="MobiDB-lite"/>
    </source>
</evidence>
<reference evidence="2" key="1">
    <citation type="submission" date="2023-06" db="EMBL/GenBank/DDBJ databases">
        <title>Survivors Of The Sea: Transcriptome response of Skeletonema marinoi to long-term dormancy.</title>
        <authorList>
            <person name="Pinder M.I.M."/>
            <person name="Kourtchenko O."/>
            <person name="Robertson E.K."/>
            <person name="Larsson T."/>
            <person name="Maumus F."/>
            <person name="Osuna-Cruz C.M."/>
            <person name="Vancaester E."/>
            <person name="Stenow R."/>
            <person name="Vandepoele K."/>
            <person name="Ploug H."/>
            <person name="Bruchert V."/>
            <person name="Godhe A."/>
            <person name="Topel M."/>
        </authorList>
    </citation>
    <scope>NUCLEOTIDE SEQUENCE</scope>
    <source>
        <strain evidence="2">R05AC</strain>
    </source>
</reference>
<evidence type="ECO:0000313" key="2">
    <source>
        <dbReference type="EMBL" id="KAK1745554.1"/>
    </source>
</evidence>